<dbReference type="EMBL" id="OZ034818">
    <property type="protein sequence ID" value="CAL1388474.1"/>
    <property type="molecule type" value="Genomic_DNA"/>
</dbReference>
<keyword evidence="3" id="KW-1185">Reference proteome</keyword>
<dbReference type="InterPro" id="IPR004332">
    <property type="entry name" value="Transposase_MuDR"/>
</dbReference>
<dbReference type="PANTHER" id="PTHR31973">
    <property type="entry name" value="POLYPROTEIN, PUTATIVE-RELATED"/>
    <property type="match status" value="1"/>
</dbReference>
<protein>
    <recommendedName>
        <fullName evidence="1">Transposase MuDR plant domain-containing protein</fullName>
    </recommendedName>
</protein>
<proteinExistence type="predicted"/>
<evidence type="ECO:0000313" key="3">
    <source>
        <dbReference type="Proteomes" id="UP001497516"/>
    </source>
</evidence>
<gene>
    <name evidence="2" type="ORF">LTRI10_LOCUS29402</name>
</gene>
<dbReference type="AlphaFoldDB" id="A0AAV2ERB0"/>
<organism evidence="2 3">
    <name type="scientific">Linum trigynum</name>
    <dbReference type="NCBI Taxonomy" id="586398"/>
    <lineage>
        <taxon>Eukaryota</taxon>
        <taxon>Viridiplantae</taxon>
        <taxon>Streptophyta</taxon>
        <taxon>Embryophyta</taxon>
        <taxon>Tracheophyta</taxon>
        <taxon>Spermatophyta</taxon>
        <taxon>Magnoliopsida</taxon>
        <taxon>eudicotyledons</taxon>
        <taxon>Gunneridae</taxon>
        <taxon>Pentapetalae</taxon>
        <taxon>rosids</taxon>
        <taxon>fabids</taxon>
        <taxon>Malpighiales</taxon>
        <taxon>Linaceae</taxon>
        <taxon>Linum</taxon>
    </lineage>
</organism>
<name>A0AAV2ERB0_9ROSI</name>
<evidence type="ECO:0000313" key="2">
    <source>
        <dbReference type="EMBL" id="CAL1388474.1"/>
    </source>
</evidence>
<dbReference type="PANTHER" id="PTHR31973:SF191">
    <property type="entry name" value="OS05G0489400 PROTEIN"/>
    <property type="match status" value="1"/>
</dbReference>
<sequence length="319" mass="36728">MHYDGHVDSPNENVDAHNMKEGLVELKSDKDLLAVAQEVVTDKKFVELYLIKKAELESIRLEADGGDDDFDINDFEGGANNENLIIDNVIGEDCVTDCGDSDYLGSIHSSDDEDGSTRRRFPEFNLARDMENPQFFLGQVFSDLKIFREAIRSYSIKNKFPLRFVHSDRGRVQVCCDKNCKWDIWVSSSPEKKSVVVKSYNGIHDGCVLLSRHKWFTYKYIAKKYLLRFKIDPKWGNDSIVQNCEEDFHYTISRWTARRAQEYALELIRGNAEDQYAWLRDYCAEVYQTHPECTASLLLVKKDLQPDVGRSSSLMMVAS</sequence>
<accession>A0AAV2ERB0</accession>
<feature type="domain" description="Transposase MuDR plant" evidence="1">
    <location>
        <begin position="135"/>
        <end position="195"/>
    </location>
</feature>
<dbReference type="Proteomes" id="UP001497516">
    <property type="component" value="Chromosome 5"/>
</dbReference>
<reference evidence="2 3" key="1">
    <citation type="submission" date="2024-04" db="EMBL/GenBank/DDBJ databases">
        <authorList>
            <person name="Fracassetti M."/>
        </authorList>
    </citation>
    <scope>NUCLEOTIDE SEQUENCE [LARGE SCALE GENOMIC DNA]</scope>
</reference>
<evidence type="ECO:0000259" key="1">
    <source>
        <dbReference type="Pfam" id="PF03108"/>
    </source>
</evidence>
<dbReference type="Pfam" id="PF03108">
    <property type="entry name" value="DBD_Tnp_Mut"/>
    <property type="match status" value="1"/>
</dbReference>